<gene>
    <name evidence="2" type="ORF">PAXINDRAFT_21493</name>
</gene>
<dbReference type="EMBL" id="KN821140">
    <property type="protein sequence ID" value="KIJ05226.1"/>
    <property type="molecule type" value="Genomic_DNA"/>
</dbReference>
<feature type="region of interest" description="Disordered" evidence="1">
    <location>
        <begin position="43"/>
        <end position="74"/>
    </location>
</feature>
<dbReference type="OrthoDB" id="2685313at2759"/>
<dbReference type="HOGENOM" id="CLU_1548091_0_0_1"/>
<reference evidence="3" key="2">
    <citation type="submission" date="2015-01" db="EMBL/GenBank/DDBJ databases">
        <title>Evolutionary Origins and Diversification of the Mycorrhizal Mutualists.</title>
        <authorList>
            <consortium name="DOE Joint Genome Institute"/>
            <consortium name="Mycorrhizal Genomics Consortium"/>
            <person name="Kohler A."/>
            <person name="Kuo A."/>
            <person name="Nagy L.G."/>
            <person name="Floudas D."/>
            <person name="Copeland A."/>
            <person name="Barry K.W."/>
            <person name="Cichocki N."/>
            <person name="Veneault-Fourrey C."/>
            <person name="LaButti K."/>
            <person name="Lindquist E.A."/>
            <person name="Lipzen A."/>
            <person name="Lundell T."/>
            <person name="Morin E."/>
            <person name="Murat C."/>
            <person name="Riley R."/>
            <person name="Ohm R."/>
            <person name="Sun H."/>
            <person name="Tunlid A."/>
            <person name="Henrissat B."/>
            <person name="Grigoriev I.V."/>
            <person name="Hibbett D.S."/>
            <person name="Martin F."/>
        </authorList>
    </citation>
    <scope>NUCLEOTIDE SEQUENCE [LARGE SCALE GENOMIC DNA]</scope>
    <source>
        <strain evidence="3">ATCC 200175</strain>
    </source>
</reference>
<dbReference type="Proteomes" id="UP000053647">
    <property type="component" value="Unassembled WGS sequence"/>
</dbReference>
<organism evidence="2 3">
    <name type="scientific">Paxillus involutus ATCC 200175</name>
    <dbReference type="NCBI Taxonomy" id="664439"/>
    <lineage>
        <taxon>Eukaryota</taxon>
        <taxon>Fungi</taxon>
        <taxon>Dikarya</taxon>
        <taxon>Basidiomycota</taxon>
        <taxon>Agaricomycotina</taxon>
        <taxon>Agaricomycetes</taxon>
        <taxon>Agaricomycetidae</taxon>
        <taxon>Boletales</taxon>
        <taxon>Paxilineae</taxon>
        <taxon>Paxillaceae</taxon>
        <taxon>Paxillus</taxon>
    </lineage>
</organism>
<keyword evidence="3" id="KW-1185">Reference proteome</keyword>
<accession>A0A0C9TDC0</accession>
<dbReference type="AlphaFoldDB" id="A0A0C9TDC0"/>
<name>A0A0C9TDC0_PAXIN</name>
<evidence type="ECO:0000256" key="1">
    <source>
        <dbReference type="SAM" id="MobiDB-lite"/>
    </source>
</evidence>
<reference evidence="2 3" key="1">
    <citation type="submission" date="2014-06" db="EMBL/GenBank/DDBJ databases">
        <authorList>
            <consortium name="DOE Joint Genome Institute"/>
            <person name="Kuo A."/>
            <person name="Kohler A."/>
            <person name="Nagy L.G."/>
            <person name="Floudas D."/>
            <person name="Copeland A."/>
            <person name="Barry K.W."/>
            <person name="Cichocki N."/>
            <person name="Veneault-Fourrey C."/>
            <person name="LaButti K."/>
            <person name="Lindquist E.A."/>
            <person name="Lipzen A."/>
            <person name="Lundell T."/>
            <person name="Morin E."/>
            <person name="Murat C."/>
            <person name="Sun H."/>
            <person name="Tunlid A."/>
            <person name="Henrissat B."/>
            <person name="Grigoriev I.V."/>
            <person name="Hibbett D.S."/>
            <person name="Martin F."/>
            <person name="Nordberg H.P."/>
            <person name="Cantor M.N."/>
            <person name="Hua S.X."/>
        </authorList>
    </citation>
    <scope>NUCLEOTIDE SEQUENCE [LARGE SCALE GENOMIC DNA]</scope>
    <source>
        <strain evidence="2 3">ATCC 200175</strain>
    </source>
</reference>
<evidence type="ECO:0000313" key="3">
    <source>
        <dbReference type="Proteomes" id="UP000053647"/>
    </source>
</evidence>
<sequence length="173" mass="19100">MQILVVLGKIIHETRTSYPGLSTKGEDLPELVVFQGDLATDFPPTQPNTPISSPIAAELTSPDTPTPAGPSANLNMRLGKRKRIEVDFDLFVIPQNPKCPKAKVVQSEFAIFMRLDAFKKPGISTEQLQALLTKCACGLVMMRRVYEHHECIIDSNQEIIDLTGDGSESDDQY</sequence>
<evidence type="ECO:0000313" key="2">
    <source>
        <dbReference type="EMBL" id="KIJ05226.1"/>
    </source>
</evidence>
<proteinExistence type="predicted"/>
<protein>
    <submittedName>
        <fullName evidence="2">Uncharacterized protein</fullName>
    </submittedName>
</protein>